<dbReference type="RefSeq" id="WP_338881229.1">
    <property type="nucleotide sequence ID" value="NZ_CP148753.1"/>
</dbReference>
<gene>
    <name evidence="9" type="ORF">WHX56_11175</name>
</gene>
<dbReference type="Proteomes" id="UP001456224">
    <property type="component" value="Chromosome"/>
</dbReference>
<comment type="similarity">
    <text evidence="1">Belongs to the DNA2/NAM7 helicase family.</text>
</comment>
<evidence type="ECO:0000256" key="1">
    <source>
        <dbReference type="ARBA" id="ARBA00007913"/>
    </source>
</evidence>
<dbReference type="Pfam" id="PF13086">
    <property type="entry name" value="AAA_11"/>
    <property type="match status" value="1"/>
</dbReference>
<proteinExistence type="inferred from homology"/>
<evidence type="ECO:0000313" key="10">
    <source>
        <dbReference type="Proteomes" id="UP001456224"/>
    </source>
</evidence>
<dbReference type="Pfam" id="PF13087">
    <property type="entry name" value="AAA_12"/>
    <property type="match status" value="1"/>
</dbReference>
<dbReference type="InterPro" id="IPR041677">
    <property type="entry name" value="DNA2/NAM7_AAA_11"/>
</dbReference>
<dbReference type="PANTHER" id="PTHR43788:SF8">
    <property type="entry name" value="DNA-BINDING PROTEIN SMUBP-2"/>
    <property type="match status" value="1"/>
</dbReference>
<protein>
    <submittedName>
        <fullName evidence="9">AAA domain-containing protein</fullName>
    </submittedName>
</protein>
<dbReference type="EMBL" id="CP148753">
    <property type="protein sequence ID" value="WXR76027.1"/>
    <property type="molecule type" value="Genomic_DNA"/>
</dbReference>
<keyword evidence="3" id="KW-0378">Hydrolase</keyword>
<evidence type="ECO:0000313" key="9">
    <source>
        <dbReference type="EMBL" id="WXR76027.1"/>
    </source>
</evidence>
<evidence type="ECO:0000256" key="3">
    <source>
        <dbReference type="ARBA" id="ARBA00022801"/>
    </source>
</evidence>
<reference evidence="9 10" key="1">
    <citation type="submission" date="2024-03" db="EMBL/GenBank/DDBJ databases">
        <title>Reference genomes for the five species model microbial community.</title>
        <authorList>
            <person name="Padfield D."/>
        </authorList>
    </citation>
    <scope>NUCLEOTIDE SEQUENCE [LARGE SCALE GENOMIC DNA]</scope>
    <source>
        <strain evidence="9 10">AB1</strain>
    </source>
</reference>
<dbReference type="PANTHER" id="PTHR43788">
    <property type="entry name" value="DNA2/NAM7 HELICASE FAMILY MEMBER"/>
    <property type="match status" value="1"/>
</dbReference>
<evidence type="ECO:0000256" key="2">
    <source>
        <dbReference type="ARBA" id="ARBA00022741"/>
    </source>
</evidence>
<keyword evidence="6" id="KW-0175">Coiled coil</keyword>
<keyword evidence="5" id="KW-0067">ATP-binding</keyword>
<dbReference type="InterPro" id="IPR041679">
    <property type="entry name" value="DNA2/NAM7-like_C"/>
</dbReference>
<evidence type="ECO:0000256" key="6">
    <source>
        <dbReference type="SAM" id="Coils"/>
    </source>
</evidence>
<name>A0ABZ2SA77_9BURK</name>
<accession>A0ABZ2SA77</accession>
<evidence type="ECO:0000256" key="4">
    <source>
        <dbReference type="ARBA" id="ARBA00022806"/>
    </source>
</evidence>
<dbReference type="InterPro" id="IPR050534">
    <property type="entry name" value="Coronavir_polyprotein_1ab"/>
</dbReference>
<evidence type="ECO:0000259" key="7">
    <source>
        <dbReference type="Pfam" id="PF13086"/>
    </source>
</evidence>
<organism evidence="9 10">
    <name type="scientific">Achromobacter veterisilvae</name>
    <dbReference type="NCBI Taxonomy" id="2069367"/>
    <lineage>
        <taxon>Bacteria</taxon>
        <taxon>Pseudomonadati</taxon>
        <taxon>Pseudomonadota</taxon>
        <taxon>Betaproteobacteria</taxon>
        <taxon>Burkholderiales</taxon>
        <taxon>Alcaligenaceae</taxon>
        <taxon>Achromobacter</taxon>
    </lineage>
</organism>
<dbReference type="SUPFAM" id="SSF52540">
    <property type="entry name" value="P-loop containing nucleoside triphosphate hydrolases"/>
    <property type="match status" value="1"/>
</dbReference>
<sequence length="1210" mass="134647">MAAMTNEDGARSKDQEALSALRLWQTFEYLSPQKPPVPELRKDHCVWALSPQAPGDDQMPWKDPQKLERLRTLFRHRKRFLLFGGIVPGADFIESARTLLDAPVLDLSEQRAPADAAAFVIPIDENGYVSGRIFISSVPWAMGCMSAAQAGAARFNFSGFFGADGVYEKIAAKVDLLLVARQLILEPETGKEAIKRAEEEPIEPRVKRRPLDAADVRDISDLVFEACGWAPQSQSDWIIQAQKVSEKSDAKRPEDPLNSFFAEELERVEREYVSRTCGNALTQYLEMPRHPERVDVDAARDCLVDGVHPRFMPLSCWPAKFPLVTAQQFAVNAVMRDLAEQGLFSVNGPPGTGKTTMLKDIVASVVQQRADVLYEFNDPLQAFKQKLEVERHQYPVWELDERLRGFGIVVSSANNGAVENISKELPGVGAIDPRIDIDYFSEVADSVGLRERDKERQPQRQRWGMVSAVLGSQANRGAFLSRFWYGIRDNAPAGKSAEADPPKAPNPLRPFTLPEWVEEFGAQVPSWTEARSRYAEARAKVRSALERAGTLATQLRETERLLPEIEQLKQSRTMLESAYRAAMSEEANARAALDAASGEFEASKRALVLFENLHSARDAFNQAQEAHAALLRDKPAKTPDEFQQILAHLRMDVEVLRDDRQAHQAIQPGLMKSIFNRASARAWQARYDDLNARIDEKHRQISALRSEETGASTWHDRAARLEQEVLRAQAVYDAAVNSLSERIADPSTAFDSALKAVQLAEDAYRHCLTVAEIRSQAVVERKGACAQAEQALHGKQALLAQYRQALVDAGLGDPPSAAWNLFGVSRDVFHSSSPYQDEEVFKARRELFVAAMELHKAFVVAAWRKLKPTLYAFASLLQGQINANQFRSGPMPLWDTFFLVVPLISTTFASFPRLFRGVREEQLAWVLIDEAGQAAPQQAVGALWRAKRAVIVGDPLQLEPVVGVPKELTEPLRERCGADIRYVPPAASAQTLADHSNRFGTYLDRDGTDNRIWLGAPLVVHRRCLNPMFDISNKIAYGGKMVYGAGKDSLDEAVPDSQWIDMPVHGADGHWIPDHGGRAMSMVETLIEGNLRDAEGKLKVYIVTPFKRVAEQMTDLLEPRYGRKNSDEMCGTVHTFQGKEADYVIFLLGGDPLKPGVISGFAGKTPNLVNVAVTRAKKRLYVIGNLAYWTGSSDVHGYFKGMAEALAADF</sequence>
<keyword evidence="4" id="KW-0347">Helicase</keyword>
<feature type="domain" description="DNA2/NAM7 helicase helicase" evidence="7">
    <location>
        <begin position="733"/>
        <end position="962"/>
    </location>
</feature>
<feature type="domain" description="DNA2/NAM7 helicase-like C-terminal" evidence="8">
    <location>
        <begin position="1081"/>
        <end position="1185"/>
    </location>
</feature>
<evidence type="ECO:0000259" key="8">
    <source>
        <dbReference type="Pfam" id="PF13087"/>
    </source>
</evidence>
<evidence type="ECO:0000256" key="5">
    <source>
        <dbReference type="ARBA" id="ARBA00022840"/>
    </source>
</evidence>
<keyword evidence="10" id="KW-1185">Reference proteome</keyword>
<feature type="coiled-coil region" evidence="6">
    <location>
        <begin position="680"/>
        <end position="707"/>
    </location>
</feature>
<keyword evidence="2" id="KW-0547">Nucleotide-binding</keyword>
<dbReference type="Gene3D" id="3.40.50.300">
    <property type="entry name" value="P-loop containing nucleotide triphosphate hydrolases"/>
    <property type="match status" value="3"/>
</dbReference>
<dbReference type="InterPro" id="IPR027417">
    <property type="entry name" value="P-loop_NTPase"/>
</dbReference>